<evidence type="ECO:0000256" key="1">
    <source>
        <dbReference type="SAM" id="MobiDB-lite"/>
    </source>
</evidence>
<comment type="caution">
    <text evidence="2">The sequence shown here is derived from an EMBL/GenBank/DDBJ whole genome shotgun (WGS) entry which is preliminary data.</text>
</comment>
<feature type="region of interest" description="Disordered" evidence="1">
    <location>
        <begin position="127"/>
        <end position="155"/>
    </location>
</feature>
<proteinExistence type="predicted"/>
<dbReference type="Gene3D" id="3.30.420.10">
    <property type="entry name" value="Ribonuclease H-like superfamily/Ribonuclease H"/>
    <property type="match status" value="1"/>
</dbReference>
<dbReference type="AlphaFoldDB" id="A0A371FHS6"/>
<dbReference type="OrthoDB" id="1903608at2759"/>
<evidence type="ECO:0000313" key="3">
    <source>
        <dbReference type="Proteomes" id="UP000257109"/>
    </source>
</evidence>
<evidence type="ECO:0000313" key="2">
    <source>
        <dbReference type="EMBL" id="RDX77867.1"/>
    </source>
</evidence>
<sequence>MSRSKNGNKPKERNAPIVDSILFGVPRVLISEEGSHFYNCAMATLLEKYGVTNGQAEVFNREIKKLLQKMVNPDRNNWSQLLEDTLWAHKRAYQTLENTESTWQSRSASHLGPSHLGPSYLDLSYLGPSHLGPSREHPGQSSSPSQANISDENLA</sequence>
<dbReference type="InterPro" id="IPR036397">
    <property type="entry name" value="RNaseH_sf"/>
</dbReference>
<reference evidence="2" key="1">
    <citation type="submission" date="2018-05" db="EMBL/GenBank/DDBJ databases">
        <title>Draft genome of Mucuna pruriens seed.</title>
        <authorList>
            <person name="Nnadi N.E."/>
            <person name="Vos R."/>
            <person name="Hasami M.H."/>
            <person name="Devisetty U.K."/>
            <person name="Aguiy J.C."/>
        </authorList>
    </citation>
    <scope>NUCLEOTIDE SEQUENCE [LARGE SCALE GENOMIC DNA]</scope>
    <source>
        <strain evidence="2">JCA_2017</strain>
    </source>
</reference>
<name>A0A371FHS6_MUCPR</name>
<dbReference type="GO" id="GO:0003676">
    <property type="term" value="F:nucleic acid binding"/>
    <property type="evidence" value="ECO:0007669"/>
    <property type="project" value="InterPro"/>
</dbReference>
<dbReference type="EMBL" id="QJKJ01009044">
    <property type="protein sequence ID" value="RDX77867.1"/>
    <property type="molecule type" value="Genomic_DNA"/>
</dbReference>
<feature type="non-terminal residue" evidence="2">
    <location>
        <position position="1"/>
    </location>
</feature>
<evidence type="ECO:0008006" key="4">
    <source>
        <dbReference type="Google" id="ProtNLM"/>
    </source>
</evidence>
<gene>
    <name evidence="2" type="ORF">CR513_41941</name>
</gene>
<keyword evidence="3" id="KW-1185">Reference proteome</keyword>
<dbReference type="InterPro" id="IPR012337">
    <property type="entry name" value="RNaseH-like_sf"/>
</dbReference>
<feature type="compositionally biased region" description="Polar residues" evidence="1">
    <location>
        <begin position="139"/>
        <end position="155"/>
    </location>
</feature>
<accession>A0A371FHS6</accession>
<organism evidence="2 3">
    <name type="scientific">Mucuna pruriens</name>
    <name type="common">Velvet bean</name>
    <name type="synonym">Dolichos pruriens</name>
    <dbReference type="NCBI Taxonomy" id="157652"/>
    <lineage>
        <taxon>Eukaryota</taxon>
        <taxon>Viridiplantae</taxon>
        <taxon>Streptophyta</taxon>
        <taxon>Embryophyta</taxon>
        <taxon>Tracheophyta</taxon>
        <taxon>Spermatophyta</taxon>
        <taxon>Magnoliopsida</taxon>
        <taxon>eudicotyledons</taxon>
        <taxon>Gunneridae</taxon>
        <taxon>Pentapetalae</taxon>
        <taxon>rosids</taxon>
        <taxon>fabids</taxon>
        <taxon>Fabales</taxon>
        <taxon>Fabaceae</taxon>
        <taxon>Papilionoideae</taxon>
        <taxon>50 kb inversion clade</taxon>
        <taxon>NPAAA clade</taxon>
        <taxon>indigoferoid/millettioid clade</taxon>
        <taxon>Phaseoleae</taxon>
        <taxon>Mucuna</taxon>
    </lineage>
</organism>
<protein>
    <recommendedName>
        <fullName evidence="4">Integrase catalytic domain-containing protein</fullName>
    </recommendedName>
</protein>
<dbReference type="Proteomes" id="UP000257109">
    <property type="component" value="Unassembled WGS sequence"/>
</dbReference>
<dbReference type="SUPFAM" id="SSF53098">
    <property type="entry name" value="Ribonuclease H-like"/>
    <property type="match status" value="1"/>
</dbReference>